<gene>
    <name evidence="6" type="primary">sir2</name>
    <name evidence="3" type="synonym">cobB</name>
    <name evidence="6" type="ORF">LMG31506_00122</name>
</gene>
<dbReference type="InterPro" id="IPR003000">
    <property type="entry name" value="Sirtuin"/>
</dbReference>
<keyword evidence="1 6" id="KW-0808">Transferase</keyword>
<feature type="binding site" evidence="3">
    <location>
        <position position="79"/>
    </location>
    <ligand>
        <name>substrate</name>
    </ligand>
</feature>
<dbReference type="GO" id="GO:0046872">
    <property type="term" value="F:metal ion binding"/>
    <property type="evidence" value="ECO:0007669"/>
    <property type="project" value="UniProtKB-KW"/>
</dbReference>
<organism evidence="6 7">
    <name type="scientific">Cupriavidus yeoncheonensis</name>
    <dbReference type="NCBI Taxonomy" id="1462994"/>
    <lineage>
        <taxon>Bacteria</taxon>
        <taxon>Pseudomonadati</taxon>
        <taxon>Pseudomonadota</taxon>
        <taxon>Betaproteobacteria</taxon>
        <taxon>Burkholderiales</taxon>
        <taxon>Burkholderiaceae</taxon>
        <taxon>Cupriavidus</taxon>
    </lineage>
</organism>
<feature type="binding site" evidence="3">
    <location>
        <begin position="198"/>
        <end position="200"/>
    </location>
    <ligand>
        <name>NAD(+)</name>
        <dbReference type="ChEBI" id="CHEBI:57540"/>
    </ligand>
</feature>
<dbReference type="GO" id="GO:0036055">
    <property type="term" value="F:protein-succinyllysine desuccinylase activity"/>
    <property type="evidence" value="ECO:0007669"/>
    <property type="project" value="UniProtKB-UniRule"/>
</dbReference>
<comment type="catalytic activity">
    <reaction evidence="3">
        <text>N(6)-succinyl-L-lysyl-[protein] + NAD(+) + H2O = 2''-O-succinyl-ADP-D-ribose + nicotinamide + L-lysyl-[protein]</text>
        <dbReference type="Rhea" id="RHEA:47668"/>
        <dbReference type="Rhea" id="RHEA-COMP:9752"/>
        <dbReference type="Rhea" id="RHEA-COMP:11877"/>
        <dbReference type="ChEBI" id="CHEBI:15377"/>
        <dbReference type="ChEBI" id="CHEBI:17154"/>
        <dbReference type="ChEBI" id="CHEBI:29969"/>
        <dbReference type="ChEBI" id="CHEBI:57540"/>
        <dbReference type="ChEBI" id="CHEBI:87830"/>
        <dbReference type="ChEBI" id="CHEBI:87832"/>
    </reaction>
</comment>
<dbReference type="InterPro" id="IPR050134">
    <property type="entry name" value="NAD-dep_sirtuin_deacylases"/>
</dbReference>
<evidence type="ECO:0000256" key="1">
    <source>
        <dbReference type="ARBA" id="ARBA00022679"/>
    </source>
</evidence>
<keyword evidence="6" id="KW-0012">Acyltransferase</keyword>
<feature type="binding site" evidence="4">
    <location>
        <position position="142"/>
    </location>
    <ligand>
        <name>Zn(2+)</name>
        <dbReference type="ChEBI" id="CHEBI:29105"/>
    </ligand>
</feature>
<dbReference type="InterPro" id="IPR026591">
    <property type="entry name" value="Sirtuin_cat_small_dom_sf"/>
</dbReference>
<feature type="domain" description="Deacetylase sirtuin-type" evidence="5">
    <location>
        <begin position="9"/>
        <end position="256"/>
    </location>
</feature>
<comment type="caution">
    <text evidence="6">The sequence shown here is derived from an EMBL/GenBank/DDBJ whole genome shotgun (WGS) entry which is preliminary data.</text>
</comment>
<feature type="binding site" evidence="3">
    <location>
        <begin position="112"/>
        <end position="115"/>
    </location>
    <ligand>
        <name>NAD(+)</name>
        <dbReference type="ChEBI" id="CHEBI:57540"/>
    </ligand>
</feature>
<dbReference type="GO" id="GO:0017136">
    <property type="term" value="F:histone deacetylase activity, NAD-dependent"/>
    <property type="evidence" value="ECO:0007669"/>
    <property type="project" value="TreeGrafter"/>
</dbReference>
<dbReference type="EMBL" id="CAJPUY010000001">
    <property type="protein sequence ID" value="CAG2126689.1"/>
    <property type="molecule type" value="Genomic_DNA"/>
</dbReference>
<proteinExistence type="inferred from homology"/>
<feature type="binding site" evidence="4">
    <location>
        <position position="161"/>
    </location>
    <ligand>
        <name>Zn(2+)</name>
        <dbReference type="ChEBI" id="CHEBI:29105"/>
    </ligand>
</feature>
<dbReference type="Pfam" id="PF02146">
    <property type="entry name" value="SIR2"/>
    <property type="match status" value="1"/>
</dbReference>
<comment type="similarity">
    <text evidence="3">Belongs to the sirtuin family. Class III subfamily.</text>
</comment>
<comment type="subcellular location">
    <subcellularLocation>
        <location evidence="3">Cytoplasm</location>
    </subcellularLocation>
</comment>
<evidence type="ECO:0000256" key="2">
    <source>
        <dbReference type="ARBA" id="ARBA00023027"/>
    </source>
</evidence>
<dbReference type="Proteomes" id="UP000672934">
    <property type="component" value="Unassembled WGS sequence"/>
</dbReference>
<comment type="domain">
    <text evidence="3">2 residues (Tyr-79 and Arg-82) present in a large hydrophobic pocket are probably involved in substrate specificity. They are important for desuccinylation activity, but dispensable for deacetylation activity.</text>
</comment>
<evidence type="ECO:0000256" key="4">
    <source>
        <dbReference type="PROSITE-ProRule" id="PRU00236"/>
    </source>
</evidence>
<feature type="binding site" evidence="4">
    <location>
        <position position="158"/>
    </location>
    <ligand>
        <name>Zn(2+)</name>
        <dbReference type="ChEBI" id="CHEBI:29105"/>
    </ligand>
</feature>
<dbReference type="InterPro" id="IPR027546">
    <property type="entry name" value="Sirtuin_class_III"/>
</dbReference>
<name>A0A916IP08_9BURK</name>
<dbReference type="GO" id="GO:0070403">
    <property type="term" value="F:NAD+ binding"/>
    <property type="evidence" value="ECO:0007669"/>
    <property type="project" value="UniProtKB-UniRule"/>
</dbReference>
<dbReference type="NCBIfam" id="NF001753">
    <property type="entry name" value="PRK00481.1-3"/>
    <property type="match status" value="1"/>
</dbReference>
<dbReference type="EC" id="2.3.1.286" evidence="3"/>
<evidence type="ECO:0000259" key="5">
    <source>
        <dbReference type="PROSITE" id="PS50305"/>
    </source>
</evidence>
<comment type="function">
    <text evidence="3">NAD-dependent lysine deacetylase and desuccinylase that specifically removes acetyl and succinyl groups on target proteins. Modulates the activities of several proteins which are inactive in their acylated form.</text>
</comment>
<comment type="caution">
    <text evidence="3">Lacks conserved residue(s) required for the propagation of feature annotation.</text>
</comment>
<feature type="binding site" evidence="3">
    <location>
        <position position="242"/>
    </location>
    <ligand>
        <name>NAD(+)</name>
        <dbReference type="ChEBI" id="CHEBI:57540"/>
    </ligand>
</feature>
<dbReference type="PANTHER" id="PTHR11085:SF10">
    <property type="entry name" value="NAD-DEPENDENT PROTEIN DEACYLASE SIRTUIN-5, MITOCHONDRIAL-RELATED"/>
    <property type="match status" value="1"/>
</dbReference>
<dbReference type="GO" id="GO:0005737">
    <property type="term" value="C:cytoplasm"/>
    <property type="evidence" value="ECO:0007669"/>
    <property type="project" value="UniProtKB-SubCell"/>
</dbReference>
<dbReference type="HAMAP" id="MF_01121">
    <property type="entry name" value="Sirtuin_ClassIII"/>
    <property type="match status" value="1"/>
</dbReference>
<protein>
    <recommendedName>
        <fullName evidence="3">NAD-dependent protein deacylase</fullName>
        <ecNumber evidence="3">2.3.1.286</ecNumber>
    </recommendedName>
    <alternativeName>
        <fullName evidence="3">Regulatory protein SIR2 homolog</fullName>
    </alternativeName>
</protein>
<feature type="active site" description="Proton acceptor" evidence="3 4">
    <location>
        <position position="130"/>
    </location>
</feature>
<evidence type="ECO:0000256" key="3">
    <source>
        <dbReference type="HAMAP-Rule" id="MF_01121"/>
    </source>
</evidence>
<dbReference type="AlphaFoldDB" id="A0A916IP08"/>
<feature type="binding site" evidence="4">
    <location>
        <position position="145"/>
    </location>
    <ligand>
        <name>Zn(2+)</name>
        <dbReference type="ChEBI" id="CHEBI:29105"/>
    </ligand>
</feature>
<keyword evidence="2 3" id="KW-0520">NAD</keyword>
<keyword evidence="4" id="KW-0479">Metal-binding</keyword>
<reference evidence="6" key="1">
    <citation type="submission" date="2021-03" db="EMBL/GenBank/DDBJ databases">
        <authorList>
            <person name="Peeters C."/>
        </authorList>
    </citation>
    <scope>NUCLEOTIDE SEQUENCE</scope>
    <source>
        <strain evidence="6">LMG 31506</strain>
    </source>
</reference>
<dbReference type="InterPro" id="IPR026590">
    <property type="entry name" value="Ssirtuin_cat_dom"/>
</dbReference>
<dbReference type="GO" id="GO:0036054">
    <property type="term" value="F:protein-malonyllysine demalonylase activity"/>
    <property type="evidence" value="ECO:0007669"/>
    <property type="project" value="InterPro"/>
</dbReference>
<keyword evidence="7" id="KW-1185">Reference proteome</keyword>
<keyword evidence="4" id="KW-0862">Zinc</keyword>
<evidence type="ECO:0000313" key="6">
    <source>
        <dbReference type="EMBL" id="CAG2126689.1"/>
    </source>
</evidence>
<feature type="binding site" evidence="3">
    <location>
        <position position="82"/>
    </location>
    <ligand>
        <name>substrate</name>
    </ligand>
</feature>
<keyword evidence="3" id="KW-0963">Cytoplasm</keyword>
<dbReference type="PROSITE" id="PS50305">
    <property type="entry name" value="SIRTUIN"/>
    <property type="match status" value="1"/>
</dbReference>
<dbReference type="SUPFAM" id="SSF52467">
    <property type="entry name" value="DHS-like NAD/FAD-binding domain"/>
    <property type="match status" value="1"/>
</dbReference>
<dbReference type="RefSeq" id="WP_211945154.1">
    <property type="nucleotide sequence ID" value="NZ_CAJPUY010000001.1"/>
</dbReference>
<comment type="catalytic activity">
    <reaction evidence="3">
        <text>N(6)-acetyl-L-lysyl-[protein] + NAD(+) + H2O = 2''-O-acetyl-ADP-D-ribose + nicotinamide + L-lysyl-[protein]</text>
        <dbReference type="Rhea" id="RHEA:43636"/>
        <dbReference type="Rhea" id="RHEA-COMP:9752"/>
        <dbReference type="Rhea" id="RHEA-COMP:10731"/>
        <dbReference type="ChEBI" id="CHEBI:15377"/>
        <dbReference type="ChEBI" id="CHEBI:17154"/>
        <dbReference type="ChEBI" id="CHEBI:29969"/>
        <dbReference type="ChEBI" id="CHEBI:57540"/>
        <dbReference type="ChEBI" id="CHEBI:61930"/>
        <dbReference type="ChEBI" id="CHEBI:83767"/>
        <dbReference type="EC" id="2.3.1.286"/>
    </reaction>
</comment>
<dbReference type="Gene3D" id="3.30.1600.10">
    <property type="entry name" value="SIR2/SIRT2 'Small Domain"/>
    <property type="match status" value="1"/>
</dbReference>
<evidence type="ECO:0000313" key="7">
    <source>
        <dbReference type="Proteomes" id="UP000672934"/>
    </source>
</evidence>
<feature type="binding site" evidence="3">
    <location>
        <begin position="224"/>
        <end position="226"/>
    </location>
    <ligand>
        <name>NAD(+)</name>
        <dbReference type="ChEBI" id="CHEBI:57540"/>
    </ligand>
</feature>
<dbReference type="PANTHER" id="PTHR11085">
    <property type="entry name" value="NAD-DEPENDENT PROTEIN DEACYLASE SIRTUIN-5, MITOCHONDRIAL-RELATED"/>
    <property type="match status" value="1"/>
</dbReference>
<accession>A0A916IP08</accession>
<sequence length="260" mass="27647">MSNDPLIPTSSPWPGLEEARDLIAQARSVFVLTGAGISAESGVPTFRDALTGLWAQFDPEELASEDAYRRQPALVWEWYQHRRALVAAARPNPAHYALAALAAQKPVTLVTQNVDGLHQRAGSEHVIELHGNLFANKWLNGCGRCDEATAIPGDPPCCSLCGALMRPGVVWFGEDLPRVARFRAEHAAETADLCLVVGTSGLVYPAAGLPGLARDHGARVVVVNPQPSALDQTADVVLPAAAGACLPLLWPQSGTETEPD</sequence>
<dbReference type="Gene3D" id="3.40.50.1220">
    <property type="entry name" value="TPP-binding domain"/>
    <property type="match status" value="1"/>
</dbReference>
<dbReference type="InterPro" id="IPR029035">
    <property type="entry name" value="DHS-like_NAD/FAD-binding_dom"/>
</dbReference>
<dbReference type="CDD" id="cd01412">
    <property type="entry name" value="SIRT5_Af1_CobB"/>
    <property type="match status" value="1"/>
</dbReference>